<evidence type="ECO:0000256" key="3">
    <source>
        <dbReference type="SAM" id="SignalP"/>
    </source>
</evidence>
<feature type="region of interest" description="Disordered" evidence="1">
    <location>
        <begin position="57"/>
        <end position="83"/>
    </location>
</feature>
<feature type="chain" id="PRO_5047381072" evidence="3">
    <location>
        <begin position="18"/>
        <end position="83"/>
    </location>
</feature>
<evidence type="ECO:0000256" key="2">
    <source>
        <dbReference type="SAM" id="Phobius"/>
    </source>
</evidence>
<organism evidence="4 5">
    <name type="scientific">Psychromarinibacter halotolerans</name>
    <dbReference type="NCBI Taxonomy" id="1775175"/>
    <lineage>
        <taxon>Bacteria</taxon>
        <taxon>Pseudomonadati</taxon>
        <taxon>Pseudomonadota</taxon>
        <taxon>Alphaproteobacteria</taxon>
        <taxon>Rhodobacterales</taxon>
        <taxon>Paracoccaceae</taxon>
        <taxon>Psychromarinibacter</taxon>
    </lineage>
</organism>
<keyword evidence="3" id="KW-0732">Signal</keyword>
<proteinExistence type="predicted"/>
<keyword evidence="5" id="KW-1185">Reference proteome</keyword>
<reference evidence="5" key="1">
    <citation type="journal article" date="2019" name="Int. J. Syst. Evol. Microbiol.">
        <title>The Global Catalogue of Microorganisms (GCM) 10K type strain sequencing project: providing services to taxonomists for standard genome sequencing and annotation.</title>
        <authorList>
            <consortium name="The Broad Institute Genomics Platform"/>
            <consortium name="The Broad Institute Genome Sequencing Center for Infectious Disease"/>
            <person name="Wu L."/>
            <person name="Ma J."/>
        </authorList>
    </citation>
    <scope>NUCLEOTIDE SEQUENCE [LARGE SCALE GENOMIC DNA]</scope>
    <source>
        <strain evidence="5">KCTC 52366</strain>
    </source>
</reference>
<name>A0ABV7GZD1_9RHOB</name>
<feature type="signal peptide" evidence="3">
    <location>
        <begin position="1"/>
        <end position="17"/>
    </location>
</feature>
<sequence length="83" mass="8368">MMKFTLASVTLTLSAHAAVAHPGHLVEAAGHNHWIGLAALGAAVAVAGWAILKGRKDADAEGASPEDDAAEDEVSADDAPKEA</sequence>
<evidence type="ECO:0000313" key="5">
    <source>
        <dbReference type="Proteomes" id="UP001595632"/>
    </source>
</evidence>
<feature type="transmembrane region" description="Helical" evidence="2">
    <location>
        <begin position="33"/>
        <end position="52"/>
    </location>
</feature>
<dbReference type="InterPro" id="IPR046619">
    <property type="entry name" value="DUF6732"/>
</dbReference>
<dbReference type="EMBL" id="JBHRTB010000010">
    <property type="protein sequence ID" value="MFC3145903.1"/>
    <property type="molecule type" value="Genomic_DNA"/>
</dbReference>
<accession>A0ABV7GZD1</accession>
<dbReference type="Proteomes" id="UP001595632">
    <property type="component" value="Unassembled WGS sequence"/>
</dbReference>
<comment type="caution">
    <text evidence="4">The sequence shown here is derived from an EMBL/GenBank/DDBJ whole genome shotgun (WGS) entry which is preliminary data.</text>
</comment>
<feature type="compositionally biased region" description="Acidic residues" evidence="1">
    <location>
        <begin position="64"/>
        <end position="76"/>
    </location>
</feature>
<evidence type="ECO:0000256" key="1">
    <source>
        <dbReference type="SAM" id="MobiDB-lite"/>
    </source>
</evidence>
<keyword evidence="2" id="KW-1133">Transmembrane helix</keyword>
<protein>
    <submittedName>
        <fullName evidence="4">DUF6732 family protein</fullName>
    </submittedName>
</protein>
<evidence type="ECO:0000313" key="4">
    <source>
        <dbReference type="EMBL" id="MFC3145903.1"/>
    </source>
</evidence>
<keyword evidence="2" id="KW-0472">Membrane</keyword>
<dbReference type="RefSeq" id="WP_275634824.1">
    <property type="nucleotide sequence ID" value="NZ_JARGYD010000012.1"/>
</dbReference>
<keyword evidence="2" id="KW-0812">Transmembrane</keyword>
<gene>
    <name evidence="4" type="ORF">ACFOGP_24485</name>
</gene>
<dbReference type="Pfam" id="PF20506">
    <property type="entry name" value="DUF6732"/>
    <property type="match status" value="1"/>
</dbReference>